<dbReference type="EMBL" id="FSRC01000001">
    <property type="protein sequence ID" value="SIN83390.1"/>
    <property type="molecule type" value="Genomic_DNA"/>
</dbReference>
<proteinExistence type="predicted"/>
<evidence type="ECO:0000313" key="1">
    <source>
        <dbReference type="EMBL" id="SIN83390.1"/>
    </source>
</evidence>
<sequence length="85" mass="9990">MENQDKISITSKTLASGNRQVKFFIEDKEKPQYGYLLMTEPKSVGEIIEEIKMRMERRRSAALNMNPFFPLQPTQDDHNFYLFSA</sequence>
<organism evidence="1 2">
    <name type="scientific">Algoriphagus halophilus</name>
    <dbReference type="NCBI Taxonomy" id="226505"/>
    <lineage>
        <taxon>Bacteria</taxon>
        <taxon>Pseudomonadati</taxon>
        <taxon>Bacteroidota</taxon>
        <taxon>Cytophagia</taxon>
        <taxon>Cytophagales</taxon>
        <taxon>Cyclobacteriaceae</taxon>
        <taxon>Algoriphagus</taxon>
    </lineage>
</organism>
<gene>
    <name evidence="1" type="ORF">SAMN05444394_2244</name>
</gene>
<dbReference type="Proteomes" id="UP000185221">
    <property type="component" value="Unassembled WGS sequence"/>
</dbReference>
<keyword evidence="2" id="KW-1185">Reference proteome</keyword>
<protein>
    <submittedName>
        <fullName evidence="1">Uncharacterized protein</fullName>
    </submittedName>
</protein>
<accession>A0A1N6EK82</accession>
<dbReference type="AlphaFoldDB" id="A0A1N6EK82"/>
<dbReference type="RefSeq" id="WP_074224898.1">
    <property type="nucleotide sequence ID" value="NZ_FSRC01000001.1"/>
</dbReference>
<reference evidence="2" key="1">
    <citation type="submission" date="2016-11" db="EMBL/GenBank/DDBJ databases">
        <authorList>
            <person name="Varghese N."/>
            <person name="Submissions S."/>
        </authorList>
    </citation>
    <scope>NUCLEOTIDE SEQUENCE [LARGE SCALE GENOMIC DNA]</scope>
    <source>
        <strain evidence="2">DSM 15292</strain>
    </source>
</reference>
<name>A0A1N6EK82_9BACT</name>
<evidence type="ECO:0000313" key="2">
    <source>
        <dbReference type="Proteomes" id="UP000185221"/>
    </source>
</evidence>
<dbReference type="OrthoDB" id="981960at2"/>